<dbReference type="RefSeq" id="WP_273158473.1">
    <property type="nucleotide sequence ID" value="NZ_JABZSJ010000007.1"/>
</dbReference>
<dbReference type="Proteomes" id="UP000771736">
    <property type="component" value="Unassembled WGS sequence"/>
</dbReference>
<reference evidence="2" key="1">
    <citation type="submission" date="2020-04" db="EMBL/GenBank/DDBJ databases">
        <title>Deep metagenomics examines the oral microbiome during advanced dental caries in children, revealing novel taxa and co-occurrences with host molecules.</title>
        <authorList>
            <person name="Baker J.L."/>
            <person name="Morton J.T."/>
            <person name="Dinis M."/>
            <person name="Alvarez R."/>
            <person name="Tran N.C."/>
            <person name="Knight R."/>
            <person name="Edlund A."/>
        </authorList>
    </citation>
    <scope>NUCLEOTIDE SEQUENCE</scope>
    <source>
        <strain evidence="2">JCVI_44_bin.5</strain>
    </source>
</reference>
<evidence type="ECO:0000313" key="3">
    <source>
        <dbReference type="Proteomes" id="UP000771736"/>
    </source>
</evidence>
<keyword evidence="1" id="KW-1133">Transmembrane helix</keyword>
<keyword evidence="1" id="KW-0472">Membrane</keyword>
<evidence type="ECO:0000313" key="2">
    <source>
        <dbReference type="EMBL" id="MBF1383724.1"/>
    </source>
</evidence>
<accession>A0A930MWE9</accession>
<feature type="transmembrane region" description="Helical" evidence="1">
    <location>
        <begin position="171"/>
        <end position="186"/>
    </location>
</feature>
<feature type="transmembrane region" description="Helical" evidence="1">
    <location>
        <begin position="12"/>
        <end position="30"/>
    </location>
</feature>
<proteinExistence type="predicted"/>
<keyword evidence="1" id="KW-0812">Transmembrane</keyword>
<protein>
    <submittedName>
        <fullName evidence="2">Uncharacterized protein</fullName>
    </submittedName>
</protein>
<comment type="caution">
    <text evidence="2">The sequence shown here is derived from an EMBL/GenBank/DDBJ whole genome shotgun (WGS) entry which is preliminary data.</text>
</comment>
<dbReference type="AlphaFoldDB" id="A0A930MWE9"/>
<sequence length="187" mass="22166">MKRTYYKVPIIGLQLLLFFSYIGLIFFYLYKLDKEVAFFDIPIKYTKSSISDQTYGIGVTGSTGSTTVYFKSDSFPNKEFRAHYYKSLVFTRGFFRAIEKERLPSLGCYLEPSFLQSKEKEVPFFYSEQEKDIFYYLGLISYMKDKYFYLLLLPLLLMMLMCFFTKKIKSYILIVITAVAWCLIIFL</sequence>
<dbReference type="EMBL" id="JABZSJ010000007">
    <property type="protein sequence ID" value="MBF1383724.1"/>
    <property type="molecule type" value="Genomic_DNA"/>
</dbReference>
<name>A0A930MWE9_9BACT</name>
<evidence type="ECO:0000256" key="1">
    <source>
        <dbReference type="SAM" id="Phobius"/>
    </source>
</evidence>
<feature type="transmembrane region" description="Helical" evidence="1">
    <location>
        <begin position="147"/>
        <end position="164"/>
    </location>
</feature>
<gene>
    <name evidence="2" type="ORF">HXN26_02535</name>
</gene>
<organism evidence="2 3">
    <name type="scientific">Prevotella aurantiaca</name>
    <dbReference type="NCBI Taxonomy" id="596085"/>
    <lineage>
        <taxon>Bacteria</taxon>
        <taxon>Pseudomonadati</taxon>
        <taxon>Bacteroidota</taxon>
        <taxon>Bacteroidia</taxon>
        <taxon>Bacteroidales</taxon>
        <taxon>Prevotellaceae</taxon>
        <taxon>Prevotella</taxon>
    </lineage>
</organism>